<comment type="caution">
    <text evidence="1">The sequence shown here is derived from an EMBL/GenBank/DDBJ whole genome shotgun (WGS) entry which is preliminary data.</text>
</comment>
<protein>
    <submittedName>
        <fullName evidence="1">Uncharacterized protein</fullName>
    </submittedName>
</protein>
<reference evidence="1" key="1">
    <citation type="journal article" date="2021" name="PeerJ">
        <title>Extensive microbial diversity within the chicken gut microbiome revealed by metagenomics and culture.</title>
        <authorList>
            <person name="Gilroy R."/>
            <person name="Ravi A."/>
            <person name="Getino M."/>
            <person name="Pursley I."/>
            <person name="Horton D.L."/>
            <person name="Alikhan N.F."/>
            <person name="Baker D."/>
            <person name="Gharbi K."/>
            <person name="Hall N."/>
            <person name="Watson M."/>
            <person name="Adriaenssens E.M."/>
            <person name="Foster-Nyarko E."/>
            <person name="Jarju S."/>
            <person name="Secka A."/>
            <person name="Antonio M."/>
            <person name="Oren A."/>
            <person name="Chaudhuri R.R."/>
            <person name="La Ragione R."/>
            <person name="Hildebrand F."/>
            <person name="Pallen M.J."/>
        </authorList>
    </citation>
    <scope>NUCLEOTIDE SEQUENCE</scope>
    <source>
        <strain evidence="1">ChiHjej9B8-1298</strain>
    </source>
</reference>
<evidence type="ECO:0000313" key="1">
    <source>
        <dbReference type="EMBL" id="HIZ32031.1"/>
    </source>
</evidence>
<name>A0A9D2J0G5_9BACE</name>
<dbReference type="EMBL" id="DXBX01000004">
    <property type="protein sequence ID" value="HIZ32031.1"/>
    <property type="molecule type" value="Genomic_DNA"/>
</dbReference>
<dbReference type="Proteomes" id="UP000824028">
    <property type="component" value="Unassembled WGS sequence"/>
</dbReference>
<dbReference type="PROSITE" id="PS51257">
    <property type="entry name" value="PROKAR_LIPOPROTEIN"/>
    <property type="match status" value="1"/>
</dbReference>
<proteinExistence type="predicted"/>
<evidence type="ECO:0000313" key="2">
    <source>
        <dbReference type="Proteomes" id="UP000824028"/>
    </source>
</evidence>
<accession>A0A9D2J0G5</accession>
<reference evidence="1" key="2">
    <citation type="submission" date="2021-04" db="EMBL/GenBank/DDBJ databases">
        <authorList>
            <person name="Gilroy R."/>
        </authorList>
    </citation>
    <scope>NUCLEOTIDE SEQUENCE</scope>
    <source>
        <strain evidence="1">ChiHjej9B8-1298</strain>
    </source>
</reference>
<sequence length="1470" mass="160037">MKTLRHTLTTLSRALTTLLTPALMMTGCQDDPLFSAPGMDGGGTATRAEVTNPGALQQEGSYWVASKRVPLVGVGRIVSNISQGLVSISENANFGNVVDTNLDNYTDISGVTADVLGNQILSVKDLYHTYRGNQTVGFVIGNDEAGSLLDLSVLKFLVISTYRNGDLVGSYNVSENSNLLSLGVLSSSNQALQTISVTAKEPFDEIMLATTGVSADVKWAGMKIYYAFVGETPINYVYKQEGSFPDAYFSDTQLMGSKLFTNDDTEAGYILDPDHEDGILFSSILLELGIAHKTTLHYGTTVKAGTEVGFTYNTATIADLSLGTTVKLTPYDTTGDPIENDIYEKKGLIGLDVAGGGNGTYSLIPSKDINSLQISFSAVGLNLGGTRIMRAFTREATTVDPTSYFVTPNEVKTTASSYYFMKPQEKATITDYRLVSNPGGKAELTAATNGGYILKGMLQGRTYEVSFLCKGPDGKEFLSTTYVTRVAGNTKDCQTNYMTGQGFSVAVAADMAGGISIITGIQNAQNIVDPDHTNNCASFISLTDILQHGVYAAVKSTKPLQPATGETWRVGFTIKSGPGLLGLQALKFFSVALYKDGTEVQNGVAASNNTASVDLINIGSDKVRVSIETDKAFDCIALRTGGLLGLNLQSLEIYNAFYESASCEEYEVMDYCSQLMTPAMNNLQVDYEYTGFTGVEVGAGIYDLGYMMDENTENHATVTTVANIGQFSLAFRFDKQTQTNKWIGLMLSTPSGVANVDLLSNITLKTTLNGVVQETITQQKGGLLGVELIGYENRKYIEATPTREFDGITVEFNGIKVAGDWLFYGLYGIKDMNHNGTDDCTEGEEEPENPGSITLSLDNEHLCNENDLEKVPFELQAILNNGISETDPYYLEWISSDSQSGIIPVKVQNSNSGKILVAADPEKPLALSEGVYRLTLYWQDITDEEVIKEGETKDDYVVSDASALLTIHPRLTTWTGNANDQNWNNWSNWSEGSPWGCTDVIIPGNLGDNYPFLTEDDYNAGLNNCAHIHIEDGGQIVNTRYLNTYEGAWVDIKLKGGRYYMLSSPLEDMVSGDWFISPEVTLATDIENAENGLPYFSNLNDVSYPEGRTNPIIYQRLWSTSAPVKNPDGYNAPKIVTPDETQWTPPYNAVGQPYGLGMGFSLMAGKKDNSGEYHLFRFPKLHSILHYYNLAGVQTGSPENIARQYHYGKFLDDSDNIKEEGLEFKQTNTKANRYFLVGNPFVSCLKLSAFMATNGIQEVKLFDGTTNTNNPLILIDGELVSSNGSAPRNVAPMEAFFVMTPDGTEETDLTVRFTPDMQTSDYGTPAFTRSAAPALPSAALRLTAVRDGYTAHALLRIDDEASAAVVPGEDTRLLIEGEARPRVAVYTVADGQALDIQQVPDGPATIPLGFYLPDGGRADIRLTPDFTDSRWTDWFLLDLRTGQRRRLTPTTLTLQGVENGSGQYALTTDN</sequence>
<organism evidence="1 2">
    <name type="scientific">Candidatus Bacteroides merdigallinarum</name>
    <dbReference type="NCBI Taxonomy" id="2838473"/>
    <lineage>
        <taxon>Bacteria</taxon>
        <taxon>Pseudomonadati</taxon>
        <taxon>Bacteroidota</taxon>
        <taxon>Bacteroidia</taxon>
        <taxon>Bacteroidales</taxon>
        <taxon>Bacteroidaceae</taxon>
        <taxon>Bacteroides</taxon>
    </lineage>
</organism>
<gene>
    <name evidence="1" type="ORF">H9814_00575</name>
</gene>